<proteinExistence type="predicted"/>
<feature type="transmembrane region" description="Helical" evidence="1">
    <location>
        <begin position="38"/>
        <end position="55"/>
    </location>
</feature>
<name>A0A1V4GWP0_MORLA</name>
<accession>A0A1V4GWP0</accession>
<dbReference type="EMBL" id="MXAN01000046">
    <property type="protein sequence ID" value="OPH36751.1"/>
    <property type="molecule type" value="Genomic_DNA"/>
</dbReference>
<evidence type="ECO:0000313" key="3">
    <source>
        <dbReference type="Proteomes" id="UP000191025"/>
    </source>
</evidence>
<evidence type="ECO:0000256" key="1">
    <source>
        <dbReference type="SAM" id="Phobius"/>
    </source>
</evidence>
<dbReference type="Proteomes" id="UP000191025">
    <property type="component" value="Unassembled WGS sequence"/>
</dbReference>
<keyword evidence="1" id="KW-0812">Transmembrane</keyword>
<reference evidence="3" key="1">
    <citation type="submission" date="2017-03" db="EMBL/GenBank/DDBJ databases">
        <title>Draft genome sequence of Moraxella equi CCUG 4950T type strain.</title>
        <authorList>
            <person name="Salva-Serra F."/>
            <person name="Engstrom-Jakobsson H."/>
            <person name="Thorell K."/>
            <person name="Jaen-Luchoro D."/>
            <person name="Gonzales-Siles L."/>
            <person name="Karlsson R."/>
            <person name="Yazdan S."/>
            <person name="Boulund F."/>
            <person name="Johnning A."/>
            <person name="Engstrand L."/>
            <person name="Kristiansson E."/>
            <person name="Moore E."/>
        </authorList>
    </citation>
    <scope>NUCLEOTIDE SEQUENCE [LARGE SCALE GENOMIC DNA]</scope>
    <source>
        <strain evidence="3">CCUG 4441</strain>
    </source>
</reference>
<keyword evidence="1" id="KW-1133">Transmembrane helix</keyword>
<organism evidence="2 3">
    <name type="scientific">Moraxella lacunata</name>
    <dbReference type="NCBI Taxonomy" id="477"/>
    <lineage>
        <taxon>Bacteria</taxon>
        <taxon>Pseudomonadati</taxon>
        <taxon>Pseudomonadota</taxon>
        <taxon>Gammaproteobacteria</taxon>
        <taxon>Moraxellales</taxon>
        <taxon>Moraxellaceae</taxon>
        <taxon>Moraxella</taxon>
    </lineage>
</organism>
<sequence>MKKYIIIGYIGILLSIISFVYMFLLLLGQIHPTQNQNMIFVVIISLSLPLLNMAINGIDRHKRKTGVNHGKYQ</sequence>
<keyword evidence="1" id="KW-0472">Membrane</keyword>
<protein>
    <submittedName>
        <fullName evidence="2">Uncharacterized protein</fullName>
    </submittedName>
</protein>
<comment type="caution">
    <text evidence="2">The sequence shown here is derived from an EMBL/GenBank/DDBJ whole genome shotgun (WGS) entry which is preliminary data.</text>
</comment>
<evidence type="ECO:0000313" key="2">
    <source>
        <dbReference type="EMBL" id="OPH36751.1"/>
    </source>
</evidence>
<gene>
    <name evidence="2" type="ORF">B5J94_06815</name>
</gene>
<dbReference type="AlphaFoldDB" id="A0A1V4GWP0"/>
<feature type="transmembrane region" description="Helical" evidence="1">
    <location>
        <begin position="7"/>
        <end position="26"/>
    </location>
</feature>